<protein>
    <submittedName>
        <fullName evidence="2">Uncharacterized protein</fullName>
    </submittedName>
</protein>
<comment type="caution">
    <text evidence="2">The sequence shown here is derived from an EMBL/GenBank/DDBJ whole genome shotgun (WGS) entry which is preliminary data.</text>
</comment>
<proteinExistence type="predicted"/>
<name>W6NHQ3_HAECO</name>
<dbReference type="EMBL" id="CAVP010061593">
    <property type="protein sequence ID" value="CDL96798.1"/>
    <property type="molecule type" value="Genomic_DNA"/>
</dbReference>
<accession>W6NHQ3</accession>
<evidence type="ECO:0000313" key="1">
    <source>
        <dbReference type="EMBL" id="CDL96793.1"/>
    </source>
</evidence>
<reference evidence="2" key="1">
    <citation type="submission" date="2013-03" db="EMBL/GenBank/DDBJ databases">
        <authorList>
            <person name="Aslett M."/>
        </authorList>
    </citation>
    <scope>NUCLEOTIDE SEQUENCE [LARGE SCALE GENOMIC DNA]</scope>
    <source>
        <strain evidence="2">ISE/inbred ISE</strain>
    </source>
</reference>
<gene>
    <name evidence="2" type="ORF">HCOI_02063900</name>
    <name evidence="1" type="ORF">HCOI_02064200</name>
</gene>
<evidence type="ECO:0000313" key="2">
    <source>
        <dbReference type="EMBL" id="CDL96798.1"/>
    </source>
</evidence>
<dbReference type="AlphaFoldDB" id="W6NHQ3"/>
<reference evidence="2" key="2">
    <citation type="submission" date="2013-05" db="EMBL/GenBank/DDBJ databases">
        <title>The genome and transcriptome of Haemonchus contortus: a key model parasite for drug and vaccine discovery.</title>
        <authorList>
            <person name="Laing R."/>
            <person name="Kikuchi T."/>
            <person name="Martinelli A."/>
            <person name="Tsai I.J."/>
            <person name="Beech R.N."/>
            <person name="Redman E."/>
            <person name="Holroyd N."/>
            <person name="Bartley D.J."/>
            <person name="Beasley H."/>
            <person name="Britton C."/>
            <person name="Curran D."/>
            <person name="Devaney E."/>
            <person name="Gilabert A."/>
            <person name="Jackson F."/>
            <person name="Hunt M."/>
            <person name="Johnston S."/>
            <person name="Kryukov I."/>
            <person name="Li K."/>
            <person name="Morrison A.A."/>
            <person name="Reid A.J."/>
            <person name="Sargison N."/>
            <person name="Saunders G."/>
            <person name="Wasmuth J.D."/>
            <person name="Wolstenholme A."/>
            <person name="Berriman M."/>
            <person name="Gilleard J.S."/>
            <person name="Cotton J.A."/>
        </authorList>
    </citation>
    <scope>NUCLEOTIDE SEQUENCE [LARGE SCALE GENOMIC DNA]</scope>
    <source>
        <strain evidence="2">ISE/inbred ISE</strain>
    </source>
</reference>
<sequence>MEVVEHQRMRHTFALPYQLNPLSVQLFGDIFKEGKTDEPYLIHSSSCSPSKDRSITDQQSVIGLAHTNSYYFSGSAGSSPSYGTTSSVQSPELSTAKAWSDVNEHLWYV</sequence>
<organism evidence="2">
    <name type="scientific">Haemonchus contortus</name>
    <name type="common">Barber pole worm</name>
    <dbReference type="NCBI Taxonomy" id="6289"/>
    <lineage>
        <taxon>Eukaryota</taxon>
        <taxon>Metazoa</taxon>
        <taxon>Ecdysozoa</taxon>
        <taxon>Nematoda</taxon>
        <taxon>Chromadorea</taxon>
        <taxon>Rhabditida</taxon>
        <taxon>Rhabditina</taxon>
        <taxon>Rhabditomorpha</taxon>
        <taxon>Strongyloidea</taxon>
        <taxon>Trichostrongylidae</taxon>
        <taxon>Haemonchus</taxon>
    </lineage>
</organism>
<dbReference type="EMBL" id="CAVP010061579">
    <property type="protein sequence ID" value="CDL96793.1"/>
    <property type="molecule type" value="Genomic_DNA"/>
</dbReference>